<organism evidence="3 4">
    <name type="scientific">Brachionus plicatilis</name>
    <name type="common">Marine rotifer</name>
    <name type="synonym">Brachionus muelleri</name>
    <dbReference type="NCBI Taxonomy" id="10195"/>
    <lineage>
        <taxon>Eukaryota</taxon>
        <taxon>Metazoa</taxon>
        <taxon>Spiralia</taxon>
        <taxon>Gnathifera</taxon>
        <taxon>Rotifera</taxon>
        <taxon>Eurotatoria</taxon>
        <taxon>Monogononta</taxon>
        <taxon>Pseudotrocha</taxon>
        <taxon>Ploima</taxon>
        <taxon>Brachionidae</taxon>
        <taxon>Brachionus</taxon>
    </lineage>
</organism>
<feature type="compositionally biased region" description="Polar residues" evidence="2">
    <location>
        <begin position="356"/>
        <end position="399"/>
    </location>
</feature>
<proteinExistence type="predicted"/>
<dbReference type="Proteomes" id="UP000276133">
    <property type="component" value="Unassembled WGS sequence"/>
</dbReference>
<name>A0A3M7QBF8_BRAPC</name>
<feature type="region of interest" description="Disordered" evidence="2">
    <location>
        <begin position="346"/>
        <end position="416"/>
    </location>
</feature>
<keyword evidence="1" id="KW-0175">Coiled coil</keyword>
<evidence type="ECO:0000313" key="4">
    <source>
        <dbReference type="Proteomes" id="UP000276133"/>
    </source>
</evidence>
<keyword evidence="4" id="KW-1185">Reference proteome</keyword>
<dbReference type="AlphaFoldDB" id="A0A3M7QBF8"/>
<evidence type="ECO:0000313" key="3">
    <source>
        <dbReference type="EMBL" id="RNA08569.1"/>
    </source>
</evidence>
<feature type="region of interest" description="Disordered" evidence="2">
    <location>
        <begin position="259"/>
        <end position="307"/>
    </location>
</feature>
<feature type="non-terminal residue" evidence="3">
    <location>
        <position position="1"/>
    </location>
</feature>
<feature type="coiled-coil region" evidence="1">
    <location>
        <begin position="38"/>
        <end position="65"/>
    </location>
</feature>
<reference evidence="3 4" key="1">
    <citation type="journal article" date="2018" name="Sci. Rep.">
        <title>Genomic signatures of local adaptation to the degree of environmental predictability in rotifers.</title>
        <authorList>
            <person name="Franch-Gras L."/>
            <person name="Hahn C."/>
            <person name="Garcia-Roger E.M."/>
            <person name="Carmona M.J."/>
            <person name="Serra M."/>
            <person name="Gomez A."/>
        </authorList>
    </citation>
    <scope>NUCLEOTIDE SEQUENCE [LARGE SCALE GENOMIC DNA]</scope>
    <source>
        <strain evidence="3">HYR1</strain>
    </source>
</reference>
<feature type="compositionally biased region" description="Basic and acidic residues" evidence="2">
    <location>
        <begin position="278"/>
        <end position="287"/>
    </location>
</feature>
<gene>
    <name evidence="3" type="ORF">BpHYR1_011029</name>
</gene>
<sequence length="434" mass="49266">TTASSHTSPRIHLISPEHTLNCLTSTTKTIEEMTQLYLDNYKRQLEESRKELSSKMSLLEAEKEKIGKIRDSRKKELYMRRQAAIQAFKLERQRELTNSLNEDLNSHSESIVCDDLEDDEFSRTLSTSKRLLSNELPSHKREKLAKIRRDVVLGSALRTEPYVTPRIDATKSLNHSGAHSRLLIPVQKSYVVEETVQTSRVEHTTSSSSNSSSIIDESRLLLKEYEQLRNDSVSEIQRAQDSLNASLLWLENQKQNRIRSLKENKPSKDMYHASYSKSRTESGRSSRSDSINSSKAAKTRELSPVSRFREEQKEYLLRVNTNNSSASNSNTNRKEIPISIYSPLSSSSFLSSPSSNFASKRSAPSSNHKTRVDQVSKSNTTKITITDYSAKIPSSQPSYQRAGIPPPIPSHQSVKNKYRYISRNASDSDEDKIC</sequence>
<feature type="compositionally biased region" description="Low complexity" evidence="2">
    <location>
        <begin position="346"/>
        <end position="355"/>
    </location>
</feature>
<evidence type="ECO:0000256" key="1">
    <source>
        <dbReference type="SAM" id="Coils"/>
    </source>
</evidence>
<evidence type="ECO:0000256" key="2">
    <source>
        <dbReference type="SAM" id="MobiDB-lite"/>
    </source>
</evidence>
<feature type="compositionally biased region" description="Basic and acidic residues" evidence="2">
    <location>
        <begin position="260"/>
        <end position="271"/>
    </location>
</feature>
<comment type="caution">
    <text evidence="3">The sequence shown here is derived from an EMBL/GenBank/DDBJ whole genome shotgun (WGS) entry which is preliminary data.</text>
</comment>
<dbReference type="EMBL" id="REGN01006697">
    <property type="protein sequence ID" value="RNA08569.1"/>
    <property type="molecule type" value="Genomic_DNA"/>
</dbReference>
<accession>A0A3M7QBF8</accession>
<protein>
    <submittedName>
        <fullName evidence="3">Uncharacterized protein</fullName>
    </submittedName>
</protein>